<dbReference type="GO" id="GO:0007200">
    <property type="term" value="P:phospholipase C-activating G protein-coupled receptor signaling pathway"/>
    <property type="evidence" value="ECO:0007669"/>
    <property type="project" value="TreeGrafter"/>
</dbReference>
<keyword evidence="3 10" id="KW-1133">Transmembrane helix</keyword>
<comment type="similarity">
    <text evidence="9">Belongs to the G-protein coupled receptor 1 family.</text>
</comment>
<feature type="domain" description="G-protein coupled receptors family 1 profile" evidence="11">
    <location>
        <begin position="84"/>
        <end position="262"/>
    </location>
</feature>
<dbReference type="AlphaFoldDB" id="A0A6A5E488"/>
<evidence type="ECO:0000256" key="10">
    <source>
        <dbReference type="SAM" id="Phobius"/>
    </source>
</evidence>
<feature type="transmembrane region" description="Helical" evidence="10">
    <location>
        <begin position="184"/>
        <end position="206"/>
    </location>
</feature>
<feature type="transmembrane region" description="Helical" evidence="10">
    <location>
        <begin position="138"/>
        <end position="163"/>
    </location>
</feature>
<keyword evidence="7" id="KW-0325">Glycoprotein</keyword>
<evidence type="ECO:0000256" key="8">
    <source>
        <dbReference type="ARBA" id="ARBA00023224"/>
    </source>
</evidence>
<comment type="subcellular location">
    <subcellularLocation>
        <location evidence="1">Membrane</location>
        <topology evidence="1">Multi-pass membrane protein</topology>
    </subcellularLocation>
</comment>
<proteinExistence type="inferred from homology"/>
<evidence type="ECO:0000256" key="9">
    <source>
        <dbReference type="RuleBase" id="RU000688"/>
    </source>
</evidence>
<dbReference type="PROSITE" id="PS00237">
    <property type="entry name" value="G_PROTEIN_RECEP_F1_1"/>
    <property type="match status" value="1"/>
</dbReference>
<evidence type="ECO:0000256" key="7">
    <source>
        <dbReference type="ARBA" id="ARBA00023180"/>
    </source>
</evidence>
<keyword evidence="4 9" id="KW-0297">G-protein coupled receptor</keyword>
<evidence type="ECO:0000256" key="4">
    <source>
        <dbReference type="ARBA" id="ARBA00023040"/>
    </source>
</evidence>
<evidence type="ECO:0000256" key="5">
    <source>
        <dbReference type="ARBA" id="ARBA00023136"/>
    </source>
</evidence>
<dbReference type="EMBL" id="VHII01000019">
    <property type="protein sequence ID" value="KAF1375370.1"/>
    <property type="molecule type" value="Genomic_DNA"/>
</dbReference>
<evidence type="ECO:0000313" key="13">
    <source>
        <dbReference type="Proteomes" id="UP000465112"/>
    </source>
</evidence>
<feature type="transmembrane region" description="Helical" evidence="10">
    <location>
        <begin position="212"/>
        <end position="231"/>
    </location>
</feature>
<name>A0A6A5E488_PERFL</name>
<dbReference type="GO" id="GO:0004930">
    <property type="term" value="F:G protein-coupled receptor activity"/>
    <property type="evidence" value="ECO:0007669"/>
    <property type="project" value="UniProtKB-KW"/>
</dbReference>
<dbReference type="PROSITE" id="PS50262">
    <property type="entry name" value="G_PROTEIN_RECEP_F1_2"/>
    <property type="match status" value="1"/>
</dbReference>
<evidence type="ECO:0000313" key="12">
    <source>
        <dbReference type="EMBL" id="KAF1375370.1"/>
    </source>
</evidence>
<dbReference type="OrthoDB" id="8834936at2759"/>
<reference evidence="12 13" key="1">
    <citation type="submission" date="2019-06" db="EMBL/GenBank/DDBJ databases">
        <title>A chromosome-scale genome assembly of the European perch, Perca fluviatilis.</title>
        <authorList>
            <person name="Roques C."/>
            <person name="Zahm M."/>
            <person name="Cabau C."/>
            <person name="Klopp C."/>
            <person name="Bouchez O."/>
            <person name="Donnadieu C."/>
            <person name="Kuhl H."/>
            <person name="Gislard M."/>
            <person name="Guendouz S."/>
            <person name="Journot L."/>
            <person name="Haffray P."/>
            <person name="Bestin A."/>
            <person name="Morvezen R."/>
            <person name="Feron R."/>
            <person name="Wen M."/>
            <person name="Jouanno E."/>
            <person name="Herpin A."/>
            <person name="Schartl M."/>
            <person name="Postlethwait J."/>
            <person name="Schaerlinger B."/>
            <person name="Chardard D."/>
            <person name="Lecocq T."/>
            <person name="Poncet C."/>
            <person name="Jaffrelo L."/>
            <person name="Lampietro C."/>
            <person name="Guiguen Y."/>
        </authorList>
    </citation>
    <scope>NUCLEOTIDE SEQUENCE [LARGE SCALE GENOMIC DNA]</scope>
    <source>
        <tissue evidence="12">Blood</tissue>
    </source>
</reference>
<dbReference type="Pfam" id="PF00001">
    <property type="entry name" value="7tm_1"/>
    <property type="match status" value="1"/>
</dbReference>
<dbReference type="GO" id="GO:0035025">
    <property type="term" value="P:positive regulation of Rho protein signal transduction"/>
    <property type="evidence" value="ECO:0007669"/>
    <property type="project" value="TreeGrafter"/>
</dbReference>
<gene>
    <name evidence="12" type="ORF">PFLUV_G00219120</name>
</gene>
<evidence type="ECO:0000259" key="11">
    <source>
        <dbReference type="PROSITE" id="PS50262"/>
    </source>
</evidence>
<evidence type="ECO:0000256" key="3">
    <source>
        <dbReference type="ARBA" id="ARBA00022989"/>
    </source>
</evidence>
<accession>A0A6A5E488</accession>
<evidence type="ECO:0000256" key="1">
    <source>
        <dbReference type="ARBA" id="ARBA00004141"/>
    </source>
</evidence>
<keyword evidence="2 9" id="KW-0812">Transmembrane</keyword>
<keyword evidence="5 10" id="KW-0472">Membrane</keyword>
<dbReference type="InterPro" id="IPR017452">
    <property type="entry name" value="GPCR_Rhodpsn_7TM"/>
</dbReference>
<dbReference type="GO" id="GO:0005886">
    <property type="term" value="C:plasma membrane"/>
    <property type="evidence" value="ECO:0007669"/>
    <property type="project" value="TreeGrafter"/>
</dbReference>
<feature type="transmembrane region" description="Helical" evidence="10">
    <location>
        <begin position="278"/>
        <end position="297"/>
    </location>
</feature>
<dbReference type="Proteomes" id="UP000465112">
    <property type="component" value="Chromosome 19"/>
</dbReference>
<keyword evidence="8 9" id="KW-0807">Transducer</keyword>
<feature type="transmembrane region" description="Helical" evidence="10">
    <location>
        <begin position="68"/>
        <end position="93"/>
    </location>
</feature>
<dbReference type="SUPFAM" id="SSF81321">
    <property type="entry name" value="Family A G protein-coupled receptor-like"/>
    <property type="match status" value="1"/>
</dbReference>
<comment type="caution">
    <text evidence="12">The sequence shown here is derived from an EMBL/GenBank/DDBJ whole genome shotgun (WGS) entry which is preliminary data.</text>
</comment>
<keyword evidence="6 9" id="KW-0675">Receptor</keyword>
<dbReference type="PANTHER" id="PTHR24232:SF85">
    <property type="entry name" value="G-PROTEIN COUPLED RECEPTOR 4"/>
    <property type="match status" value="1"/>
</dbReference>
<dbReference type="PANTHER" id="PTHR24232">
    <property type="entry name" value="G-PROTEIN COUPLED RECEPTOR"/>
    <property type="match status" value="1"/>
</dbReference>
<protein>
    <recommendedName>
        <fullName evidence="11">G-protein coupled receptors family 1 profile domain-containing protein</fullName>
    </recommendedName>
</protein>
<feature type="transmembrane region" description="Helical" evidence="10">
    <location>
        <begin position="238"/>
        <end position="258"/>
    </location>
</feature>
<organism evidence="12 13">
    <name type="scientific">Perca fluviatilis</name>
    <name type="common">European perch</name>
    <dbReference type="NCBI Taxonomy" id="8168"/>
    <lineage>
        <taxon>Eukaryota</taxon>
        <taxon>Metazoa</taxon>
        <taxon>Chordata</taxon>
        <taxon>Craniata</taxon>
        <taxon>Vertebrata</taxon>
        <taxon>Euteleostomi</taxon>
        <taxon>Actinopterygii</taxon>
        <taxon>Neopterygii</taxon>
        <taxon>Teleostei</taxon>
        <taxon>Neoteleostei</taxon>
        <taxon>Acanthomorphata</taxon>
        <taxon>Eupercaria</taxon>
        <taxon>Perciformes</taxon>
        <taxon>Percoidei</taxon>
        <taxon>Percidae</taxon>
        <taxon>Percinae</taxon>
        <taxon>Perca</taxon>
    </lineage>
</organism>
<dbReference type="PRINTS" id="PR00237">
    <property type="entry name" value="GPCRRHODOPSN"/>
</dbReference>
<keyword evidence="13" id="KW-1185">Reference proteome</keyword>
<evidence type="ECO:0000256" key="2">
    <source>
        <dbReference type="ARBA" id="ARBA00022692"/>
    </source>
</evidence>
<evidence type="ECO:0000256" key="6">
    <source>
        <dbReference type="ARBA" id="ARBA00023170"/>
    </source>
</evidence>
<dbReference type="Gene3D" id="1.20.1070.10">
    <property type="entry name" value="Rhodopsin 7-helix transmembrane proteins"/>
    <property type="match status" value="2"/>
</dbReference>
<dbReference type="InterPro" id="IPR000276">
    <property type="entry name" value="GPCR_Rhodpsn"/>
</dbReference>
<sequence>MDVNNTTQDNSILTILPPIPLGYNNNYTNSTSGSQNLTNILSEFSNYTNRTFDYYYYNYDCLNCYPNFIIYVVTCIIIAIGLPLTFVAIYSLYSQVRNDHVAPIYVINLLISDIVQLCCMICDVAQTTSFMKSMIDITIAIIFQLMYIYSLVTSVCFMVCIALERYLLIVFPLWYRCRRTIKSTVVICVVAWVLPSLYFLISTVFLLLPFPLLIFFCCATLKALSASVSILPEEKRRIVATLVLMLLIYTLLFLPYIIYIMTDYRNYKNFIQTTTLYYLSPVFLKLNPLADLVLYIFMKKGILDKILASVCCCRVEDKDVSSLENNTNV</sequence>